<sequence>MVLLCSNKTLIASNPFSSYLQSKPRFLFPFSSSPSPCASPNFQKVLTLSASSLPSASATSAQSLHLQHDEPTPASLTCADWGDFVARVSGEWDGCGAEFSAEGKPVELPESVVPGAFREWGVQVFDWQTQCPTLASETREQLFFYKLIKLLPTVGCEADAATRHSVSERVAGGSENNVLAFGYHPSGRYICVALVNGFEGKRTLELEHCFVSPKNWEERLRVIQVVRLEEGLVSLEKIWVFSEHWYGPFRNGEQLGGCAIKETGFALAKAVEVSEILGEWKGSERFAVAELEGEQKDPIHELVKVRSQNSIRGQLCLIALPKNLWCSLEVKEDGETCAEVGWLVDCGNALTSRCAFNRSGELKASFVLSFLLRSLNLEDRAFTLE</sequence>
<dbReference type="AlphaFoldDB" id="A0AAV7GKC7"/>
<gene>
    <name evidence="1" type="ORF">IEQ34_014453</name>
</gene>
<dbReference type="Proteomes" id="UP000775213">
    <property type="component" value="Unassembled WGS sequence"/>
</dbReference>
<dbReference type="EMBL" id="JAGFBR010000013">
    <property type="protein sequence ID" value="KAH0456546.1"/>
    <property type="molecule type" value="Genomic_DNA"/>
</dbReference>
<reference evidence="1 2" key="1">
    <citation type="journal article" date="2021" name="Hortic Res">
        <title>Chromosome-scale assembly of the Dendrobium chrysotoxum genome enhances the understanding of orchid evolution.</title>
        <authorList>
            <person name="Zhang Y."/>
            <person name="Zhang G.Q."/>
            <person name="Zhang D."/>
            <person name="Liu X.D."/>
            <person name="Xu X.Y."/>
            <person name="Sun W.H."/>
            <person name="Yu X."/>
            <person name="Zhu X."/>
            <person name="Wang Z.W."/>
            <person name="Zhao X."/>
            <person name="Zhong W.Y."/>
            <person name="Chen H."/>
            <person name="Yin W.L."/>
            <person name="Huang T."/>
            <person name="Niu S.C."/>
            <person name="Liu Z.J."/>
        </authorList>
    </citation>
    <scope>NUCLEOTIDE SEQUENCE [LARGE SCALE GENOMIC DNA]</scope>
    <source>
        <strain evidence="1">Lindl</strain>
    </source>
</reference>
<keyword evidence="2" id="KW-1185">Reference proteome</keyword>
<name>A0AAV7GKC7_DENCH</name>
<evidence type="ECO:0000313" key="2">
    <source>
        <dbReference type="Proteomes" id="UP000775213"/>
    </source>
</evidence>
<evidence type="ECO:0000313" key="1">
    <source>
        <dbReference type="EMBL" id="KAH0456546.1"/>
    </source>
</evidence>
<proteinExistence type="predicted"/>
<organism evidence="1 2">
    <name type="scientific">Dendrobium chrysotoxum</name>
    <name type="common">Orchid</name>
    <dbReference type="NCBI Taxonomy" id="161865"/>
    <lineage>
        <taxon>Eukaryota</taxon>
        <taxon>Viridiplantae</taxon>
        <taxon>Streptophyta</taxon>
        <taxon>Embryophyta</taxon>
        <taxon>Tracheophyta</taxon>
        <taxon>Spermatophyta</taxon>
        <taxon>Magnoliopsida</taxon>
        <taxon>Liliopsida</taxon>
        <taxon>Asparagales</taxon>
        <taxon>Orchidaceae</taxon>
        <taxon>Epidendroideae</taxon>
        <taxon>Malaxideae</taxon>
        <taxon>Dendrobiinae</taxon>
        <taxon>Dendrobium</taxon>
    </lineage>
</organism>
<protein>
    <submittedName>
        <fullName evidence="1">Uncharacterized protein</fullName>
    </submittedName>
</protein>
<accession>A0AAV7GKC7</accession>
<comment type="caution">
    <text evidence="1">The sequence shown here is derived from an EMBL/GenBank/DDBJ whole genome shotgun (WGS) entry which is preliminary data.</text>
</comment>